<accession>A0A183IQ40</accession>
<dbReference type="Gene3D" id="1.20.120.350">
    <property type="entry name" value="Voltage-gated potassium channels. Chain C"/>
    <property type="match status" value="3"/>
</dbReference>
<sequence length="1058" mass="123114">MDKTVTKAAAISSAMLTRKQSFKGRESFGIDYFTEKEKESTDIRWYNRQIPLHVISLFCFLSLMSISLNTPVTFRDYKFLRFVTYGVDVVATLIFTLEAAVKMQHRGILRRSTEMHIKDSRSYLHDRWCQFDFIMLISHWISIATQAVDLVPFIIHGPSYEYDDENYPSIKWLGILRSPRPLIMVRLIRSLLKIQLPKNRINQIFKYYLYRFAYLTFRVNVFRRSSQQVYNVTIFFLFFMSLYGILGVQFFGRMDYHCVRNGTDPNAQPLTRHPVLGILPHTNVFIAVITETFAEIRVQFSQMWGNREVLTEAEITQVLEKGADGWKFIAMNASKTKGWAPKICQNFYSSNIFQIIIMVLVLSNALINASFIHRHDGSDVKRSEIYYYIECSFTLAFDLECLFKIWCLGWIGYIRRGLHKFEFILCLGSTLSIIKPLHDMKVFTYFQIFGPGKKLGGLVLFTMALLLITSSISLQLFCFVHNLDKFRTLPDAIMAMFQIMTQEEWTEVVVETMRAVGEALAPLVAIYFVTYHLLVTLIVLSLFVAVILDNLEMDEELKKIKQMKATEHTTSSRTKLPLRLRVFTRFPNCPQTVEIKRLPGEFPLPKIRDSFTKHYATDEQEEKEEEDKSKRKLKCCIEDQKLTEKSKVETNWTLVVNERSQLRTEVSRSLHLADKARVMLTDSLGIIPLTNRMGTQKSFGSEKRRQKSLPQQNLVETFRMKQMYNHLKENGDLMVSANMSEKKDKTHSEIDIKAIQQRKRQAEMTRSRLEEEMKENHPLFDKPLFMLDRENRIRKFCQYIAYANNLLGLMTYLDWTVFFVTCVSCISMLFEKPWPLEGTSLLMNNGYLQIAEYWFVITMTFELVVKVLANGLFFTPKALIHDFGGVLSVFIYTTSVIFLVWMPKHVAPNSVAQLFMIFRAVRPLRLYTLVPHIRRVVVELFRGFREILLVTVLLIVLMFIFASYGVQIAGGKLATCNDFTIKNRDECTGQANPRNFNFDHIGNAMLALFEILSFKGWTVVRDVILERLGAVSSCTDRYEIFEMIFREACFVQSNNEVM</sequence>
<evidence type="ECO:0000313" key="8">
    <source>
        <dbReference type="Proteomes" id="UP000270296"/>
    </source>
</evidence>
<dbReference type="InterPro" id="IPR027359">
    <property type="entry name" value="Volt_channel_dom_sf"/>
</dbReference>
<dbReference type="GO" id="GO:0005886">
    <property type="term" value="C:plasma membrane"/>
    <property type="evidence" value="ECO:0007669"/>
    <property type="project" value="TreeGrafter"/>
</dbReference>
<dbReference type="EMBL" id="UZAM01009210">
    <property type="protein sequence ID" value="VDP08165.1"/>
    <property type="molecule type" value="Genomic_DNA"/>
</dbReference>
<feature type="transmembrane region" description="Helical" evidence="5">
    <location>
        <begin position="799"/>
        <end position="830"/>
    </location>
</feature>
<dbReference type="AlphaFoldDB" id="A0A183IQ40"/>
<evidence type="ECO:0000313" key="7">
    <source>
        <dbReference type="EMBL" id="VDP08165.1"/>
    </source>
</evidence>
<name>A0A183IQ40_9BILA</name>
<feature type="domain" description="Ion transport" evidence="6">
    <location>
        <begin position="811"/>
        <end position="1023"/>
    </location>
</feature>
<evidence type="ECO:0000256" key="1">
    <source>
        <dbReference type="ARBA" id="ARBA00004141"/>
    </source>
</evidence>
<feature type="domain" description="Ion transport" evidence="6">
    <location>
        <begin position="54"/>
        <end position="256"/>
    </location>
</feature>
<feature type="transmembrane region" description="Helical" evidence="5">
    <location>
        <begin position="50"/>
        <end position="70"/>
    </location>
</feature>
<keyword evidence="2 5" id="KW-0812">Transmembrane</keyword>
<organism evidence="9">
    <name type="scientific">Soboliphyme baturini</name>
    <dbReference type="NCBI Taxonomy" id="241478"/>
    <lineage>
        <taxon>Eukaryota</taxon>
        <taxon>Metazoa</taxon>
        <taxon>Ecdysozoa</taxon>
        <taxon>Nematoda</taxon>
        <taxon>Enoplea</taxon>
        <taxon>Dorylaimia</taxon>
        <taxon>Dioctophymatida</taxon>
        <taxon>Dioctophymatoidea</taxon>
        <taxon>Soboliphymatidae</taxon>
        <taxon>Soboliphyme</taxon>
    </lineage>
</organism>
<keyword evidence="8" id="KW-1185">Reference proteome</keyword>
<evidence type="ECO:0000256" key="4">
    <source>
        <dbReference type="ARBA" id="ARBA00023136"/>
    </source>
</evidence>
<dbReference type="GO" id="GO:0032224">
    <property type="term" value="P:positive regulation of synaptic transmission, cholinergic"/>
    <property type="evidence" value="ECO:0007669"/>
    <property type="project" value="TreeGrafter"/>
</dbReference>
<feature type="transmembrane region" description="Helical" evidence="5">
    <location>
        <begin position="524"/>
        <end position="548"/>
    </location>
</feature>
<feature type="transmembrane region" description="Helical" evidence="5">
    <location>
        <begin position="82"/>
        <end position="101"/>
    </location>
</feature>
<dbReference type="OrthoDB" id="10069766at2759"/>
<evidence type="ECO:0000256" key="5">
    <source>
        <dbReference type="SAM" id="Phobius"/>
    </source>
</evidence>
<comment type="subcellular location">
    <subcellularLocation>
        <location evidence="1">Membrane</location>
        <topology evidence="1">Multi-pass membrane protein</topology>
    </subcellularLocation>
</comment>
<feature type="domain" description="Ion transport" evidence="6">
    <location>
        <begin position="448"/>
        <end position="555"/>
    </location>
</feature>
<keyword evidence="4 5" id="KW-0472">Membrane</keyword>
<proteinExistence type="predicted"/>
<dbReference type="InterPro" id="IPR028823">
    <property type="entry name" value="NALCN"/>
</dbReference>
<dbReference type="Pfam" id="PF00520">
    <property type="entry name" value="Ion_trans"/>
    <property type="match status" value="3"/>
</dbReference>
<dbReference type="InterPro" id="IPR005821">
    <property type="entry name" value="Ion_trans_dom"/>
</dbReference>
<feature type="transmembrane region" description="Helical" evidence="5">
    <location>
        <begin position="880"/>
        <end position="901"/>
    </location>
</feature>
<dbReference type="GO" id="GO:0032230">
    <property type="term" value="P:positive regulation of synaptic transmission, GABAergic"/>
    <property type="evidence" value="ECO:0007669"/>
    <property type="project" value="TreeGrafter"/>
</dbReference>
<feature type="transmembrane region" description="Helical" evidence="5">
    <location>
        <begin position="455"/>
        <end position="477"/>
    </location>
</feature>
<feature type="transmembrane region" description="Helical" evidence="5">
    <location>
        <begin position="229"/>
        <end position="251"/>
    </location>
</feature>
<evidence type="ECO:0000256" key="2">
    <source>
        <dbReference type="ARBA" id="ARBA00022692"/>
    </source>
</evidence>
<feature type="transmembrane region" description="Helical" evidence="5">
    <location>
        <begin position="850"/>
        <end position="868"/>
    </location>
</feature>
<dbReference type="WBParaSite" id="SBAD_0000596301-mRNA-1">
    <property type="protein sequence ID" value="SBAD_0000596301-mRNA-1"/>
    <property type="gene ID" value="SBAD_0000596301"/>
</dbReference>
<dbReference type="GO" id="GO:0005261">
    <property type="term" value="F:monoatomic cation channel activity"/>
    <property type="evidence" value="ECO:0007669"/>
    <property type="project" value="InterPro"/>
</dbReference>
<dbReference type="Proteomes" id="UP000270296">
    <property type="component" value="Unassembled WGS sequence"/>
</dbReference>
<evidence type="ECO:0000259" key="6">
    <source>
        <dbReference type="Pfam" id="PF00520"/>
    </source>
</evidence>
<reference evidence="9" key="1">
    <citation type="submission" date="2016-06" db="UniProtKB">
        <authorList>
            <consortium name="WormBaseParasite"/>
        </authorList>
    </citation>
    <scope>IDENTIFICATION</scope>
</reference>
<reference evidence="7 8" key="2">
    <citation type="submission" date="2018-11" db="EMBL/GenBank/DDBJ databases">
        <authorList>
            <consortium name="Pathogen Informatics"/>
        </authorList>
    </citation>
    <scope>NUCLEOTIDE SEQUENCE [LARGE SCALE GENOMIC DNA]</scope>
</reference>
<dbReference type="SUPFAM" id="SSF81324">
    <property type="entry name" value="Voltage-gated potassium channels"/>
    <property type="match status" value="3"/>
</dbReference>
<feature type="transmembrane region" description="Helical" evidence="5">
    <location>
        <begin position="947"/>
        <end position="966"/>
    </location>
</feature>
<feature type="transmembrane region" description="Helical" evidence="5">
    <location>
        <begin position="352"/>
        <end position="373"/>
    </location>
</feature>
<dbReference type="Gene3D" id="1.10.287.70">
    <property type="match status" value="2"/>
</dbReference>
<dbReference type="PANTHER" id="PTHR46141:SF1">
    <property type="entry name" value="SODIUM LEAK CHANNEL NALCN"/>
    <property type="match status" value="1"/>
</dbReference>
<keyword evidence="3 5" id="KW-1133">Transmembrane helix</keyword>
<gene>
    <name evidence="7" type="ORF">SBAD_LOCUS5737</name>
</gene>
<dbReference type="PANTHER" id="PTHR46141">
    <property type="entry name" value="SODIUM LEAK CHANNEL NON-SELECTIVE PROTEIN"/>
    <property type="match status" value="1"/>
</dbReference>
<evidence type="ECO:0000313" key="9">
    <source>
        <dbReference type="WBParaSite" id="SBAD_0000596301-mRNA-1"/>
    </source>
</evidence>
<protein>
    <submittedName>
        <fullName evidence="9">Ion_trans domain-containing protein</fullName>
    </submittedName>
</protein>
<evidence type="ECO:0000256" key="3">
    <source>
        <dbReference type="ARBA" id="ARBA00022989"/>
    </source>
</evidence>